<proteinExistence type="inferred from homology"/>
<evidence type="ECO:0000256" key="7">
    <source>
        <dbReference type="ARBA" id="ARBA00022801"/>
    </source>
</evidence>
<keyword evidence="10 13" id="KW-0482">Metalloprotease</keyword>
<dbReference type="InterPro" id="IPR024077">
    <property type="entry name" value="Neurolysin/TOP_dom2"/>
</dbReference>
<dbReference type="GO" id="GO:0006518">
    <property type="term" value="P:peptide metabolic process"/>
    <property type="evidence" value="ECO:0007669"/>
    <property type="project" value="TreeGrafter"/>
</dbReference>
<evidence type="ECO:0000256" key="6">
    <source>
        <dbReference type="ARBA" id="ARBA00022723"/>
    </source>
</evidence>
<evidence type="ECO:0000256" key="13">
    <source>
        <dbReference type="RuleBase" id="RU003435"/>
    </source>
</evidence>
<name>A0A9N8WGF8_9GLOM</name>
<evidence type="ECO:0000259" key="14">
    <source>
        <dbReference type="Pfam" id="PF01432"/>
    </source>
</evidence>
<gene>
    <name evidence="15" type="ORF">AMORRO_LOCUS2487</name>
</gene>
<dbReference type="GO" id="GO:0046872">
    <property type="term" value="F:metal ion binding"/>
    <property type="evidence" value="ECO:0007669"/>
    <property type="project" value="UniProtKB-UniRule"/>
</dbReference>
<comment type="subcellular location">
    <subcellularLocation>
        <location evidence="2">Mitochondrion matrix</location>
    </subcellularLocation>
</comment>
<keyword evidence="7 13" id="KW-0378">Hydrolase</keyword>
<keyword evidence="9" id="KW-0809">Transit peptide</keyword>
<keyword evidence="16" id="KW-1185">Reference proteome</keyword>
<comment type="catalytic activity">
    <reaction evidence="1">
        <text>Release of an N-terminal octapeptide as second stage of processing of some proteins imported into the mitochondrion.</text>
        <dbReference type="EC" id="3.4.24.59"/>
    </reaction>
</comment>
<dbReference type="AlphaFoldDB" id="A0A9N8WGF8"/>
<accession>A0A9N8WGF8</accession>
<evidence type="ECO:0000256" key="1">
    <source>
        <dbReference type="ARBA" id="ARBA00000436"/>
    </source>
</evidence>
<evidence type="ECO:0000256" key="8">
    <source>
        <dbReference type="ARBA" id="ARBA00022833"/>
    </source>
</evidence>
<dbReference type="PANTHER" id="PTHR11804">
    <property type="entry name" value="PROTEASE M3 THIMET OLIGOPEPTIDASE-RELATED"/>
    <property type="match status" value="1"/>
</dbReference>
<keyword evidence="5 13" id="KW-0645">Protease</keyword>
<comment type="cofactor">
    <cofactor evidence="13">
        <name>Zn(2+)</name>
        <dbReference type="ChEBI" id="CHEBI:29105"/>
    </cofactor>
    <text evidence="13">Binds 1 zinc ion.</text>
</comment>
<evidence type="ECO:0000256" key="3">
    <source>
        <dbReference type="ARBA" id="ARBA00006040"/>
    </source>
</evidence>
<comment type="function">
    <text evidence="12">Cleaves proteins, imported into the mitochondrion, to their mature size. While most mitochondrial precursor proteins are processed to the mature form in one step by mitochondrial processing peptidase (MPP), the sequential cleavage by MIP of an octapeptide after initial processing by MPP is a required step for a subgroup of nuclear-encoded precursor proteins destined for the matrix or the inner membrane.</text>
</comment>
<comment type="caution">
    <text evidence="15">The sequence shown here is derived from an EMBL/GenBank/DDBJ whole genome shotgun (WGS) entry which is preliminary data.</text>
</comment>
<evidence type="ECO:0000256" key="2">
    <source>
        <dbReference type="ARBA" id="ARBA00004305"/>
    </source>
</evidence>
<keyword evidence="8 13" id="KW-0862">Zinc</keyword>
<dbReference type="SUPFAM" id="SSF55486">
    <property type="entry name" value="Metalloproteases ('zincins'), catalytic domain"/>
    <property type="match status" value="1"/>
</dbReference>
<dbReference type="Gene3D" id="3.40.390.10">
    <property type="entry name" value="Collagenase (Catalytic Domain)"/>
    <property type="match status" value="1"/>
</dbReference>
<protein>
    <recommendedName>
        <fullName evidence="4">mitochondrial intermediate peptidase</fullName>
        <ecNumber evidence="4">3.4.24.59</ecNumber>
    </recommendedName>
</protein>
<evidence type="ECO:0000313" key="15">
    <source>
        <dbReference type="EMBL" id="CAG8484830.1"/>
    </source>
</evidence>
<comment type="similarity">
    <text evidence="3 13">Belongs to the peptidase M3 family.</text>
</comment>
<dbReference type="OrthoDB" id="17530at2759"/>
<evidence type="ECO:0000313" key="16">
    <source>
        <dbReference type="Proteomes" id="UP000789342"/>
    </source>
</evidence>
<dbReference type="Gene3D" id="1.10.1370.10">
    <property type="entry name" value="Neurolysin, domain 3"/>
    <property type="match status" value="1"/>
</dbReference>
<dbReference type="PANTHER" id="PTHR11804:SF79">
    <property type="entry name" value="MITOCHONDRIAL INTERMEDIATE PEPTIDASE"/>
    <property type="match status" value="1"/>
</dbReference>
<evidence type="ECO:0000256" key="11">
    <source>
        <dbReference type="ARBA" id="ARBA00023128"/>
    </source>
</evidence>
<evidence type="ECO:0000256" key="12">
    <source>
        <dbReference type="ARBA" id="ARBA00025208"/>
    </source>
</evidence>
<dbReference type="InterPro" id="IPR024079">
    <property type="entry name" value="MetalloPept_cat_dom_sf"/>
</dbReference>
<dbReference type="CDD" id="cd06457">
    <property type="entry name" value="M3A_MIP"/>
    <property type="match status" value="1"/>
</dbReference>
<evidence type="ECO:0000256" key="4">
    <source>
        <dbReference type="ARBA" id="ARBA00012441"/>
    </source>
</evidence>
<dbReference type="InterPro" id="IPR033851">
    <property type="entry name" value="M3A_MIP"/>
</dbReference>
<organism evidence="15 16">
    <name type="scientific">Acaulospora morrowiae</name>
    <dbReference type="NCBI Taxonomy" id="94023"/>
    <lineage>
        <taxon>Eukaryota</taxon>
        <taxon>Fungi</taxon>
        <taxon>Fungi incertae sedis</taxon>
        <taxon>Mucoromycota</taxon>
        <taxon>Glomeromycotina</taxon>
        <taxon>Glomeromycetes</taxon>
        <taxon>Diversisporales</taxon>
        <taxon>Acaulosporaceae</taxon>
        <taxon>Acaulospora</taxon>
    </lineage>
</organism>
<dbReference type="EC" id="3.4.24.59" evidence="4"/>
<dbReference type="GO" id="GO:0004222">
    <property type="term" value="F:metalloendopeptidase activity"/>
    <property type="evidence" value="ECO:0007669"/>
    <property type="project" value="UniProtKB-EC"/>
</dbReference>
<dbReference type="InterPro" id="IPR045090">
    <property type="entry name" value="Pept_M3A_M3B"/>
</dbReference>
<evidence type="ECO:0000256" key="5">
    <source>
        <dbReference type="ARBA" id="ARBA00022670"/>
    </source>
</evidence>
<reference evidence="15" key="1">
    <citation type="submission" date="2021-06" db="EMBL/GenBank/DDBJ databases">
        <authorList>
            <person name="Kallberg Y."/>
            <person name="Tangrot J."/>
            <person name="Rosling A."/>
        </authorList>
    </citation>
    <scope>NUCLEOTIDE SEQUENCE</scope>
    <source>
        <strain evidence="15">CL551</strain>
    </source>
</reference>
<dbReference type="FunFam" id="3.40.390.10:FF:000055">
    <property type="entry name" value="Related to mitochondrial intermediate peptidase"/>
    <property type="match status" value="1"/>
</dbReference>
<dbReference type="Pfam" id="PF01432">
    <property type="entry name" value="Peptidase_M3"/>
    <property type="match status" value="1"/>
</dbReference>
<dbReference type="Proteomes" id="UP000789342">
    <property type="component" value="Unassembled WGS sequence"/>
</dbReference>
<dbReference type="EMBL" id="CAJVPV010001055">
    <property type="protein sequence ID" value="CAG8484830.1"/>
    <property type="molecule type" value="Genomic_DNA"/>
</dbReference>
<keyword evidence="6 13" id="KW-0479">Metal-binding</keyword>
<dbReference type="InterPro" id="IPR001567">
    <property type="entry name" value="Pept_M3A_M3B_dom"/>
</dbReference>
<keyword evidence="11" id="KW-0496">Mitochondrion</keyword>
<feature type="non-terminal residue" evidence="15">
    <location>
        <position position="596"/>
    </location>
</feature>
<sequence length="596" mass="67748">VLKRVMSTQSISSQFSAEEFQVAQIFLRDFEKSGIHLPSSEREQFVRLSDKVITLGRKFTHNLQPNSNDYIEVDVSLLDGLKTKFPTTSKSNVVKISTKTWEVPMIMKQVKNEEVRESIYIASNSATKEHVELLEDLLRTRGEIAKLLGMESYSQLFLMDKMVKNPENVQTFLHSLADHHRPKALADLRLLQEAKMKYTQGKKSPTIYAWDRDFYIEKVRLKSSTQSVAPISQFFSVGSVIQGLSKLFSRLYGISFEPADIWPGEVWHEDVRKLDVIDESEGKIGTIYCDLFSRFGKYQNAAHYTVRCSRRVDDDDGINDIPSGIDPIDLGELATSNEGETIKGRAGRYQLPVVVLVCDFGKPKNSKNPSLLSWVEVETLFHEMGHAMHSMIGRTDFHNVSGTRCPTDFVELPSILMEHFVHSPSVLSLFAKHFETRAPIPLDLIYSHRNARSQFSAMETQHQILMALLDQLYHSNLANSPKFDTTAILANLQDTVGLYPSVPGTAWQVQFGHLYSYGATYYSYLFCRVLAGKIWQNTFEKDPLSREAGGKFREEVLRWGGSRDPWNCIGEVLKDERIMAGDNKSVSIVGEWVDYL</sequence>
<evidence type="ECO:0000256" key="9">
    <source>
        <dbReference type="ARBA" id="ARBA00022946"/>
    </source>
</evidence>
<dbReference type="GO" id="GO:0005759">
    <property type="term" value="C:mitochondrial matrix"/>
    <property type="evidence" value="ECO:0007669"/>
    <property type="project" value="UniProtKB-SubCell"/>
</dbReference>
<evidence type="ECO:0000256" key="10">
    <source>
        <dbReference type="ARBA" id="ARBA00023049"/>
    </source>
</evidence>
<feature type="domain" description="Peptidase M3A/M3B catalytic" evidence="14">
    <location>
        <begin position="106"/>
        <end position="577"/>
    </location>
</feature>
<dbReference type="GO" id="GO:0006627">
    <property type="term" value="P:protein processing involved in protein targeting to mitochondrion"/>
    <property type="evidence" value="ECO:0007669"/>
    <property type="project" value="TreeGrafter"/>
</dbReference>